<reference evidence="4 7" key="1">
    <citation type="journal article" date="2018" name="J. Invertebr. Pathol.">
        <title>New genotyping method for the causative agent of crayfish plague (Aphanomyces astaci) based on whole genome data.</title>
        <authorList>
            <person name="Minardi D."/>
            <person name="Studholme D.J."/>
            <person name="van der Giezen M."/>
            <person name="Pretto T."/>
            <person name="Oidtmann B."/>
        </authorList>
    </citation>
    <scope>NUCLEOTIDE SEQUENCE [LARGE SCALE GENOMIC DNA]</scope>
    <source>
        <strain evidence="4 7">KB13</strain>
    </source>
</reference>
<dbReference type="EMBL" id="QUTE01020194">
    <property type="protein sequence ID" value="RHY85490.1"/>
    <property type="molecule type" value="Genomic_DNA"/>
</dbReference>
<feature type="compositionally biased region" description="Low complexity" evidence="1">
    <location>
        <begin position="251"/>
        <end position="264"/>
    </location>
</feature>
<evidence type="ECO:0000313" key="2">
    <source>
        <dbReference type="EMBL" id="RHY04384.1"/>
    </source>
</evidence>
<accession>A0A397ADL8</accession>
<evidence type="ECO:0000313" key="4">
    <source>
        <dbReference type="EMBL" id="RLO02784.1"/>
    </source>
</evidence>
<dbReference type="EMBL" id="QUTI01032690">
    <property type="protein sequence ID" value="RLO02784.1"/>
    <property type="molecule type" value="Genomic_DNA"/>
</dbReference>
<protein>
    <submittedName>
        <fullName evidence="2">Uncharacterized protein</fullName>
    </submittedName>
</protein>
<feature type="region of interest" description="Disordered" evidence="1">
    <location>
        <begin position="76"/>
        <end position="169"/>
    </location>
</feature>
<dbReference type="Proteomes" id="UP000265427">
    <property type="component" value="Unassembled WGS sequence"/>
</dbReference>
<evidence type="ECO:0000313" key="7">
    <source>
        <dbReference type="Proteomes" id="UP000275652"/>
    </source>
</evidence>
<dbReference type="VEuPathDB" id="FungiDB:H257_02997"/>
<dbReference type="Proteomes" id="UP000275652">
    <property type="component" value="Unassembled WGS sequence"/>
</dbReference>
<feature type="compositionally biased region" description="Acidic residues" evidence="1">
    <location>
        <begin position="97"/>
        <end position="136"/>
    </location>
</feature>
<dbReference type="Proteomes" id="UP000266196">
    <property type="component" value="Unassembled WGS sequence"/>
</dbReference>
<proteinExistence type="predicted"/>
<evidence type="ECO:0000313" key="3">
    <source>
        <dbReference type="EMBL" id="RHY85490.1"/>
    </source>
</evidence>
<feature type="region of interest" description="Disordered" evidence="1">
    <location>
        <begin position="190"/>
        <end position="295"/>
    </location>
</feature>
<evidence type="ECO:0000313" key="6">
    <source>
        <dbReference type="Proteomes" id="UP000266196"/>
    </source>
</evidence>
<sequence>MSFFPRLDLPVRSTCYHGGRTHENGYGYVDDSVVDRLLEEEEVRLNQYFETLRYTSAPQPLGWKYRSSVLNDGSTTCHGQAARGSVTQSNEAYADVVNEDEEEEEELIETQDDELVLDDDDDDELDEDMEMDEDETDHLHPTPTPVDQRRGSPHGGGGGGIEAGGHVHGPIQTVNLTSFLESPIDAAFVRPPQRFSVGSYDDGGGSSARQRRRFSLPRTDRPTTFSDSRRSSIMSTGSSAEYNRQTPTRRFSFSSPSIIGTPSTPANDTTDDSTVPPQPPSDVSNPLAWDFLSLR</sequence>
<dbReference type="AlphaFoldDB" id="A0A397ADL8"/>
<name>A0A397ADL8_APHAT</name>
<feature type="compositionally biased region" description="Gly residues" evidence="1">
    <location>
        <begin position="153"/>
        <end position="167"/>
    </location>
</feature>
<reference evidence="5 6" key="2">
    <citation type="submission" date="2018-08" db="EMBL/GenBank/DDBJ databases">
        <title>Aphanomyces genome sequencing and annotation.</title>
        <authorList>
            <person name="Minardi D."/>
            <person name="Oidtmann B."/>
            <person name="Van Der Giezen M."/>
            <person name="Studholme D.J."/>
        </authorList>
    </citation>
    <scope>NUCLEOTIDE SEQUENCE [LARGE SCALE GENOMIC DNA]</scope>
    <source>
        <strain evidence="3 6">197901</strain>
        <strain evidence="2 5">Kv</strain>
    </source>
</reference>
<gene>
    <name evidence="4" type="ORF">DYB28_013724</name>
    <name evidence="3" type="ORF">DYB31_001888</name>
    <name evidence="2" type="ORF">DYB36_000899</name>
</gene>
<feature type="compositionally biased region" description="Polar residues" evidence="1">
    <location>
        <begin position="240"/>
        <end position="249"/>
    </location>
</feature>
<organism evidence="2 5">
    <name type="scientific">Aphanomyces astaci</name>
    <name type="common">Crayfish plague agent</name>
    <dbReference type="NCBI Taxonomy" id="112090"/>
    <lineage>
        <taxon>Eukaryota</taxon>
        <taxon>Sar</taxon>
        <taxon>Stramenopiles</taxon>
        <taxon>Oomycota</taxon>
        <taxon>Saprolegniomycetes</taxon>
        <taxon>Saprolegniales</taxon>
        <taxon>Verrucalvaceae</taxon>
        <taxon>Aphanomyces</taxon>
    </lineage>
</organism>
<evidence type="ECO:0000256" key="1">
    <source>
        <dbReference type="SAM" id="MobiDB-lite"/>
    </source>
</evidence>
<evidence type="ECO:0000313" key="5">
    <source>
        <dbReference type="Proteomes" id="UP000265427"/>
    </source>
</evidence>
<feature type="compositionally biased region" description="Polar residues" evidence="1">
    <location>
        <begin position="265"/>
        <end position="275"/>
    </location>
</feature>
<comment type="caution">
    <text evidence="2">The sequence shown here is derived from an EMBL/GenBank/DDBJ whole genome shotgun (WGS) entry which is preliminary data.</text>
</comment>
<dbReference type="EMBL" id="QUSZ01006852">
    <property type="protein sequence ID" value="RHY04384.1"/>
    <property type="molecule type" value="Genomic_DNA"/>
</dbReference>